<dbReference type="Pfam" id="PF02466">
    <property type="entry name" value="Tim17"/>
    <property type="match status" value="1"/>
</dbReference>
<dbReference type="OrthoDB" id="39659at2759"/>
<dbReference type="STRING" id="1314790.A0A1Y1XAY6"/>
<dbReference type="PIRSF" id="PIRSF013674">
    <property type="entry name" value="PXMP4"/>
    <property type="match status" value="1"/>
</dbReference>
<dbReference type="InterPro" id="IPR019531">
    <property type="entry name" value="Pmp4"/>
</dbReference>
<accession>A0A1Y1XAY6</accession>
<name>A0A1Y1XAY6_9FUNG</name>
<sequence length="199" mass="23105">MAIISTLQEFVLDPQNHEFLSIVKGFRNGLVYGTKIRFPHALVMTFLFRSGSLQDKAKAIFKATKAHARNLAFFVTIYKTIMFLQQRLQGKEHNHHSFVAGLIGGYFVFGDNNNVNNQIVLYLFSRILIGLAKLMVKRQVVEEPQHTFPVFAAVVWGIVMWLFRHDRDTLQPSLQASMQYLYLDSNKWNSLKNFLWHNK</sequence>
<keyword evidence="2" id="KW-1185">Reference proteome</keyword>
<dbReference type="EMBL" id="MCFE01000656">
    <property type="protein sequence ID" value="ORX82898.1"/>
    <property type="molecule type" value="Genomic_DNA"/>
</dbReference>
<dbReference type="PANTHER" id="PTHR15460:SF3">
    <property type="entry name" value="PEROXISOMAL MEMBRANE PROTEIN 4"/>
    <property type="match status" value="1"/>
</dbReference>
<dbReference type="AlphaFoldDB" id="A0A1Y1XAY6"/>
<protein>
    <submittedName>
        <fullName evidence="1">Peroxisomal membrane protein 4</fullName>
    </submittedName>
</protein>
<reference evidence="1 2" key="1">
    <citation type="submission" date="2016-07" db="EMBL/GenBank/DDBJ databases">
        <title>Pervasive Adenine N6-methylation of Active Genes in Fungi.</title>
        <authorList>
            <consortium name="DOE Joint Genome Institute"/>
            <person name="Mondo S.J."/>
            <person name="Dannebaum R.O."/>
            <person name="Kuo R.C."/>
            <person name="Labutti K."/>
            <person name="Haridas S."/>
            <person name="Kuo A."/>
            <person name="Salamov A."/>
            <person name="Ahrendt S.R."/>
            <person name="Lipzen A."/>
            <person name="Sullivan W."/>
            <person name="Andreopoulos W.B."/>
            <person name="Clum A."/>
            <person name="Lindquist E."/>
            <person name="Daum C."/>
            <person name="Ramamoorthy G.K."/>
            <person name="Gryganskyi A."/>
            <person name="Culley D."/>
            <person name="Magnuson J.K."/>
            <person name="James T.Y."/>
            <person name="O'Malley M.A."/>
            <person name="Stajich J.E."/>
            <person name="Spatafora J.W."/>
            <person name="Visel A."/>
            <person name="Grigoriev I.V."/>
        </authorList>
    </citation>
    <scope>NUCLEOTIDE SEQUENCE [LARGE SCALE GENOMIC DNA]</scope>
    <source>
        <strain evidence="1 2">CBS 931.73</strain>
    </source>
</reference>
<evidence type="ECO:0000313" key="2">
    <source>
        <dbReference type="Proteomes" id="UP000193498"/>
    </source>
</evidence>
<comment type="caution">
    <text evidence="1">The sequence shown here is derived from an EMBL/GenBank/DDBJ whole genome shotgun (WGS) entry which is preliminary data.</text>
</comment>
<evidence type="ECO:0000313" key="1">
    <source>
        <dbReference type="EMBL" id="ORX82898.1"/>
    </source>
</evidence>
<gene>
    <name evidence="1" type="ORF">K493DRAFT_269896</name>
</gene>
<organism evidence="1 2">
    <name type="scientific">Basidiobolus meristosporus CBS 931.73</name>
    <dbReference type="NCBI Taxonomy" id="1314790"/>
    <lineage>
        <taxon>Eukaryota</taxon>
        <taxon>Fungi</taxon>
        <taxon>Fungi incertae sedis</taxon>
        <taxon>Zoopagomycota</taxon>
        <taxon>Entomophthoromycotina</taxon>
        <taxon>Basidiobolomycetes</taxon>
        <taxon>Basidiobolales</taxon>
        <taxon>Basidiobolaceae</taxon>
        <taxon>Basidiobolus</taxon>
    </lineage>
</organism>
<dbReference type="PANTHER" id="PTHR15460">
    <property type="entry name" value="PEROXISOMAL MEMBRANE PROTEIN 4"/>
    <property type="match status" value="1"/>
</dbReference>
<dbReference type="Proteomes" id="UP000193498">
    <property type="component" value="Unassembled WGS sequence"/>
</dbReference>
<dbReference type="GO" id="GO:0005778">
    <property type="term" value="C:peroxisomal membrane"/>
    <property type="evidence" value="ECO:0007669"/>
    <property type="project" value="TreeGrafter"/>
</dbReference>
<proteinExistence type="predicted"/>
<dbReference type="InParanoid" id="A0A1Y1XAY6"/>